<protein>
    <submittedName>
        <fullName evidence="1">Uncharacterized protein</fullName>
    </submittedName>
</protein>
<accession>A0AAW4J0Z3</accession>
<reference evidence="1" key="1">
    <citation type="submission" date="2020-12" db="EMBL/GenBank/DDBJ databases">
        <title>Comparative genomics of Clostridium perfringens reveals patterns of host-associated phylogenetic clades and virulence factors.</title>
        <authorList>
            <person name="Smith A.H."/>
            <person name="Geier R."/>
        </authorList>
    </citation>
    <scope>NUCLEOTIDE SEQUENCE</scope>
    <source>
        <strain evidence="1">CHD30677R</strain>
    </source>
</reference>
<dbReference type="RefSeq" id="WP_003479547.1">
    <property type="nucleotide sequence ID" value="NZ_CABPRN010000008.1"/>
</dbReference>
<proteinExistence type="predicted"/>
<evidence type="ECO:0000313" key="2">
    <source>
        <dbReference type="Proteomes" id="UP000668068"/>
    </source>
</evidence>
<evidence type="ECO:0000313" key="1">
    <source>
        <dbReference type="EMBL" id="MBO3359935.1"/>
    </source>
</evidence>
<comment type="caution">
    <text evidence="1">The sequence shown here is derived from an EMBL/GenBank/DDBJ whole genome shotgun (WGS) entry which is preliminary data.</text>
</comment>
<name>A0AAW4J0Z3_CLOPF</name>
<dbReference type="Proteomes" id="UP000668068">
    <property type="component" value="Unassembled WGS sequence"/>
</dbReference>
<dbReference type="EMBL" id="JAENQP010000011">
    <property type="protein sequence ID" value="MBO3359935.1"/>
    <property type="molecule type" value="Genomic_DNA"/>
</dbReference>
<dbReference type="AlphaFoldDB" id="A0AAW4J0Z3"/>
<gene>
    <name evidence="1" type="ORF">JJB47_14250</name>
</gene>
<organism evidence="1 2">
    <name type="scientific">Clostridium perfringens</name>
    <dbReference type="NCBI Taxonomy" id="1502"/>
    <lineage>
        <taxon>Bacteria</taxon>
        <taxon>Bacillati</taxon>
        <taxon>Bacillota</taxon>
        <taxon>Clostridia</taxon>
        <taxon>Eubacteriales</taxon>
        <taxon>Clostridiaceae</taxon>
        <taxon>Clostridium</taxon>
    </lineage>
</organism>
<sequence>MRKEAKKTSMLTIRCTPELKGDFIEAYKKAGLSGTQVIEEAMRKFIKYVGENC</sequence>